<dbReference type="PANTHER" id="PTHR34107">
    <property type="entry name" value="SLL0198 PROTEIN-RELATED"/>
    <property type="match status" value="1"/>
</dbReference>
<evidence type="ECO:0000313" key="3">
    <source>
        <dbReference type="Proteomes" id="UP000218785"/>
    </source>
</evidence>
<dbReference type="KEGG" id="ttq:NIES37_40860"/>
<protein>
    <recommendedName>
        <fullName evidence="1">Putative restriction endonuclease domain-containing protein</fullName>
    </recommendedName>
</protein>
<proteinExistence type="predicted"/>
<accession>A0A1Z4N2W2</accession>
<dbReference type="Gene3D" id="3.90.1570.10">
    <property type="entry name" value="tt1808, chain A"/>
    <property type="match status" value="1"/>
</dbReference>
<feature type="domain" description="Putative restriction endonuclease" evidence="1">
    <location>
        <begin position="5"/>
        <end position="171"/>
    </location>
</feature>
<dbReference type="Pfam" id="PF05685">
    <property type="entry name" value="Uma2"/>
    <property type="match status" value="1"/>
</dbReference>
<dbReference type="Proteomes" id="UP000218785">
    <property type="component" value="Chromosome"/>
</dbReference>
<dbReference type="SUPFAM" id="SSF52980">
    <property type="entry name" value="Restriction endonuclease-like"/>
    <property type="match status" value="1"/>
</dbReference>
<keyword evidence="3" id="KW-1185">Reference proteome</keyword>
<dbReference type="PANTHER" id="PTHR34107:SF7">
    <property type="entry name" value="SLR2092 PROTEIN"/>
    <property type="match status" value="1"/>
</dbReference>
<gene>
    <name evidence="2" type="ORF">NIES37_40860</name>
</gene>
<dbReference type="InterPro" id="IPR012296">
    <property type="entry name" value="Nuclease_put_TT1808"/>
</dbReference>
<evidence type="ECO:0000313" key="2">
    <source>
        <dbReference type="EMBL" id="BAZ00103.1"/>
    </source>
</evidence>
<name>A0A1Z4N2W2_9CYAN</name>
<sequence length="180" mass="20214">MSLTVEDLEKMQQQYPDYRMELVKGNVIVMSPSGYESDEVAATMVSQLYNWVKPRKLGRITASSAGFRLPNSDLRAPDASFVLAERLRRSPKTFAQLAPDLIVEVKSPSDNVEDIRAKIQEFLSLGTKVGILLNPDEQVVEVYNVEKEVIVLHNGDVLTVPELLPGWEVPVSDLWPVEFD</sequence>
<reference evidence="2 3" key="1">
    <citation type="submission" date="2017-06" db="EMBL/GenBank/DDBJ databases">
        <title>Genome sequencing of cyanobaciteial culture collection at National Institute for Environmental Studies (NIES).</title>
        <authorList>
            <person name="Hirose Y."/>
            <person name="Shimura Y."/>
            <person name="Fujisawa T."/>
            <person name="Nakamura Y."/>
            <person name="Kawachi M."/>
        </authorList>
    </citation>
    <scope>NUCLEOTIDE SEQUENCE [LARGE SCALE GENOMIC DNA]</scope>
    <source>
        <strain evidence="2 3">NIES-37</strain>
    </source>
</reference>
<evidence type="ECO:0000259" key="1">
    <source>
        <dbReference type="Pfam" id="PF05685"/>
    </source>
</evidence>
<organism evidence="2 3">
    <name type="scientific">Tolypothrix tenuis PCC 7101</name>
    <dbReference type="NCBI Taxonomy" id="231146"/>
    <lineage>
        <taxon>Bacteria</taxon>
        <taxon>Bacillati</taxon>
        <taxon>Cyanobacteriota</taxon>
        <taxon>Cyanophyceae</taxon>
        <taxon>Nostocales</taxon>
        <taxon>Tolypothrichaceae</taxon>
        <taxon>Tolypothrix</taxon>
    </lineage>
</organism>
<dbReference type="EMBL" id="AP018248">
    <property type="protein sequence ID" value="BAZ00103.1"/>
    <property type="molecule type" value="Genomic_DNA"/>
</dbReference>
<dbReference type="InterPro" id="IPR008538">
    <property type="entry name" value="Uma2"/>
</dbReference>
<dbReference type="CDD" id="cd06260">
    <property type="entry name" value="DUF820-like"/>
    <property type="match status" value="1"/>
</dbReference>
<dbReference type="InterPro" id="IPR011335">
    <property type="entry name" value="Restrct_endonuc-II-like"/>
</dbReference>
<dbReference type="RefSeq" id="WP_096578738.1">
    <property type="nucleotide sequence ID" value="NZ_CAWNJS010000001.1"/>
</dbReference>
<dbReference type="AlphaFoldDB" id="A0A1Z4N2W2"/>